<organism evidence="1 2">
    <name type="scientific">Canavalia gladiata</name>
    <name type="common">Sword bean</name>
    <name type="synonym">Dolichos gladiatus</name>
    <dbReference type="NCBI Taxonomy" id="3824"/>
    <lineage>
        <taxon>Eukaryota</taxon>
        <taxon>Viridiplantae</taxon>
        <taxon>Streptophyta</taxon>
        <taxon>Embryophyta</taxon>
        <taxon>Tracheophyta</taxon>
        <taxon>Spermatophyta</taxon>
        <taxon>Magnoliopsida</taxon>
        <taxon>eudicotyledons</taxon>
        <taxon>Gunneridae</taxon>
        <taxon>Pentapetalae</taxon>
        <taxon>rosids</taxon>
        <taxon>fabids</taxon>
        <taxon>Fabales</taxon>
        <taxon>Fabaceae</taxon>
        <taxon>Papilionoideae</taxon>
        <taxon>50 kb inversion clade</taxon>
        <taxon>NPAAA clade</taxon>
        <taxon>indigoferoid/millettioid clade</taxon>
        <taxon>Phaseoleae</taxon>
        <taxon>Canavalia</taxon>
    </lineage>
</organism>
<evidence type="ECO:0000313" key="2">
    <source>
        <dbReference type="Proteomes" id="UP001367508"/>
    </source>
</evidence>
<proteinExistence type="predicted"/>
<name>A0AAN9KUD3_CANGL</name>
<sequence>MKLKGTSGLSLAFYGRHYSKLGLRSWMDPKDVRPTDLLSLRSTTIYQLAEISSVGSMDFVSTTGIKSQIALGFSRPRIRIFSLSKSPLSPKLQEPTCWRFVLQSNATITGNGLAMTETAWWDLYLVLALV</sequence>
<gene>
    <name evidence="1" type="ORF">VNO77_27263</name>
</gene>
<accession>A0AAN9KUD3</accession>
<keyword evidence="2" id="KW-1185">Reference proteome</keyword>
<protein>
    <submittedName>
        <fullName evidence="1">Uncharacterized protein</fullName>
    </submittedName>
</protein>
<evidence type="ECO:0000313" key="1">
    <source>
        <dbReference type="EMBL" id="KAK7323772.1"/>
    </source>
</evidence>
<dbReference type="AlphaFoldDB" id="A0AAN9KUD3"/>
<reference evidence="1 2" key="1">
    <citation type="submission" date="2024-01" db="EMBL/GenBank/DDBJ databases">
        <title>The genomes of 5 underutilized Papilionoideae crops provide insights into root nodulation and disease resistanc.</title>
        <authorList>
            <person name="Jiang F."/>
        </authorList>
    </citation>
    <scope>NUCLEOTIDE SEQUENCE [LARGE SCALE GENOMIC DNA]</scope>
    <source>
        <strain evidence="1">LVBAO_FW01</strain>
        <tissue evidence="1">Leaves</tissue>
    </source>
</reference>
<dbReference type="Proteomes" id="UP001367508">
    <property type="component" value="Unassembled WGS sequence"/>
</dbReference>
<dbReference type="EMBL" id="JAYMYQ010000006">
    <property type="protein sequence ID" value="KAK7323772.1"/>
    <property type="molecule type" value="Genomic_DNA"/>
</dbReference>
<comment type="caution">
    <text evidence="1">The sequence shown here is derived from an EMBL/GenBank/DDBJ whole genome shotgun (WGS) entry which is preliminary data.</text>
</comment>